<dbReference type="GO" id="GO:0047429">
    <property type="term" value="F:nucleoside triphosphate diphosphatase activity"/>
    <property type="evidence" value="ECO:0007669"/>
    <property type="project" value="InterPro"/>
</dbReference>
<dbReference type="InterPro" id="IPR025984">
    <property type="entry name" value="DCTPP"/>
</dbReference>
<organism evidence="1">
    <name type="scientific">Wolbachia endosymbiont of Polyergus mexicanus</name>
    <dbReference type="NCBI Taxonomy" id="3171167"/>
    <lineage>
        <taxon>Bacteria</taxon>
        <taxon>Pseudomonadati</taxon>
        <taxon>Pseudomonadota</taxon>
        <taxon>Alphaproteobacteria</taxon>
        <taxon>Rickettsiales</taxon>
        <taxon>Anaplasmataceae</taxon>
        <taxon>Wolbachieae</taxon>
        <taxon>Wolbachia</taxon>
    </lineage>
</organism>
<name>A0AAU7YGX6_9RICK</name>
<dbReference type="CDD" id="cd11532">
    <property type="entry name" value="NTP-PPase_COG4997"/>
    <property type="match status" value="1"/>
</dbReference>
<dbReference type="Pfam" id="PF12643">
    <property type="entry name" value="MazG-like"/>
    <property type="match status" value="1"/>
</dbReference>
<gene>
    <name evidence="1" type="ORF">ABS808_05175</name>
</gene>
<dbReference type="EMBL" id="CP158586">
    <property type="protein sequence ID" value="XCA33152.1"/>
    <property type="molecule type" value="Genomic_DNA"/>
</dbReference>
<dbReference type="AlphaFoldDB" id="A0AAU7YGX6"/>
<accession>A0AAU7YGX6</accession>
<dbReference type="GO" id="GO:0009143">
    <property type="term" value="P:nucleoside triphosphate catabolic process"/>
    <property type="evidence" value="ECO:0007669"/>
    <property type="project" value="InterPro"/>
</dbReference>
<reference evidence="1" key="1">
    <citation type="submission" date="2024-06" db="EMBL/GenBank/DDBJ databases">
        <title>Genome assembly of the Polyergus mexicanus.</title>
        <authorList>
            <person name="Cash E."/>
            <person name="Tustsui N.D."/>
            <person name="Ward P."/>
            <person name="Nguyen O."/>
            <person name="Sahasrabudhe R."/>
            <person name="Fairbairn C.W."/>
            <person name="Seligmann W.E."/>
            <person name="Sacco S."/>
            <person name="Beraut E."/>
            <person name="Miller C."/>
            <person name="Toffelmier E."/>
            <person name="Shaffer H.B."/>
        </authorList>
    </citation>
    <scope>NUCLEOTIDE SEQUENCE</scope>
    <source>
        <strain evidence="1">NDT 795.1</strain>
    </source>
</reference>
<protein>
    <submittedName>
        <fullName evidence="1">Nucleoside triphosphate pyrophosphohydrolase</fullName>
    </submittedName>
</protein>
<dbReference type="InterPro" id="IPR038735">
    <property type="entry name" value="MSMEG_1276-like_NTP-PPase_dom"/>
</dbReference>
<evidence type="ECO:0000313" key="1">
    <source>
        <dbReference type="EMBL" id="XCA33152.1"/>
    </source>
</evidence>
<sequence>MNKKHCFKINKLVRDHMTEIIRSHGIIVYERVMEKDEYIECLKDKLLEEAKEVIASKTSDETLEELADLLEVIHALGKESGLSIEQIEEKRISKKQERGGFENHIYLDHLSYK</sequence>
<proteinExistence type="predicted"/>
<dbReference type="SUPFAM" id="SSF101386">
    <property type="entry name" value="all-alpha NTP pyrophosphatases"/>
    <property type="match status" value="1"/>
</dbReference>